<evidence type="ECO:0000256" key="5">
    <source>
        <dbReference type="ARBA" id="ARBA00022448"/>
    </source>
</evidence>
<name>A0A6N9SVR8_9HYPH</name>
<feature type="transmembrane region" description="Helical" evidence="18">
    <location>
        <begin position="58"/>
        <end position="80"/>
    </location>
</feature>
<evidence type="ECO:0000313" key="19">
    <source>
        <dbReference type="EMBL" id="NDW03104.1"/>
    </source>
</evidence>
<evidence type="ECO:0000256" key="8">
    <source>
        <dbReference type="ARBA" id="ARBA00022982"/>
    </source>
</evidence>
<comment type="similarity">
    <text evidence="2">Belongs to the cytochrome c oxidase bacterial subunit 4 family.</text>
</comment>
<evidence type="ECO:0000256" key="18">
    <source>
        <dbReference type="SAM" id="Phobius"/>
    </source>
</evidence>
<dbReference type="EMBL" id="JAAAMG010000001">
    <property type="protein sequence ID" value="NDW03104.1"/>
    <property type="molecule type" value="Genomic_DNA"/>
</dbReference>
<proteinExistence type="inferred from homology"/>
<keyword evidence="5" id="KW-0813">Transport</keyword>
<dbReference type="GO" id="GO:0015990">
    <property type="term" value="P:electron transport coupled proton transport"/>
    <property type="evidence" value="ECO:0007669"/>
    <property type="project" value="InterPro"/>
</dbReference>
<feature type="transmembrane region" description="Helical" evidence="18">
    <location>
        <begin position="92"/>
        <end position="114"/>
    </location>
</feature>
<evidence type="ECO:0000256" key="10">
    <source>
        <dbReference type="ARBA" id="ARBA00023002"/>
    </source>
</evidence>
<evidence type="ECO:0000256" key="4">
    <source>
        <dbReference type="ARBA" id="ARBA00014689"/>
    </source>
</evidence>
<feature type="region of interest" description="Disordered" evidence="17">
    <location>
        <begin position="1"/>
        <end position="22"/>
    </location>
</feature>
<dbReference type="PANTHER" id="PTHR36835">
    <property type="entry name" value="CYTOCHROME BO(3) UBIQUINOL OXIDASE SUBUNIT 4"/>
    <property type="match status" value="1"/>
</dbReference>
<feature type="compositionally biased region" description="Polar residues" evidence="17">
    <location>
        <begin position="157"/>
        <end position="171"/>
    </location>
</feature>
<dbReference type="Proteomes" id="UP000469011">
    <property type="component" value="Unassembled WGS sequence"/>
</dbReference>
<feature type="transmembrane region" description="Helical" evidence="18">
    <location>
        <begin position="31"/>
        <end position="51"/>
    </location>
</feature>
<comment type="caution">
    <text evidence="19">The sequence shown here is derived from an EMBL/GenBank/DDBJ whole genome shotgun (WGS) entry which is preliminary data.</text>
</comment>
<evidence type="ECO:0000256" key="3">
    <source>
        <dbReference type="ARBA" id="ARBA00011700"/>
    </source>
</evidence>
<evidence type="ECO:0000313" key="20">
    <source>
        <dbReference type="Proteomes" id="UP000469011"/>
    </source>
</evidence>
<dbReference type="PANTHER" id="PTHR36835:SF1">
    <property type="entry name" value="CYTOCHROME BO(3) UBIQUINOL OXIDASE SUBUNIT 4"/>
    <property type="match status" value="1"/>
</dbReference>
<dbReference type="InterPro" id="IPR005171">
    <property type="entry name" value="Cyt_c_oxidase_su4_prok"/>
</dbReference>
<dbReference type="RefSeq" id="WP_163460717.1">
    <property type="nucleotide sequence ID" value="NZ_JAAAMG010000001.1"/>
</dbReference>
<accession>A0A6N9SVR8</accession>
<comment type="function">
    <text evidence="12">Cytochrome bo(3) ubiquinol terminal oxidase is the component of the aerobic respiratory chain of E.coli that predominates when cells are grown at high aeration. Has proton pump activity across the membrane in addition to electron transfer, pumping 2 protons/electron.</text>
</comment>
<keyword evidence="10" id="KW-0560">Oxidoreductase</keyword>
<feature type="compositionally biased region" description="Polar residues" evidence="17">
    <location>
        <begin position="1"/>
        <end position="19"/>
    </location>
</feature>
<dbReference type="Pfam" id="PF03626">
    <property type="entry name" value="COX4_pro"/>
    <property type="match status" value="1"/>
</dbReference>
<protein>
    <recommendedName>
        <fullName evidence="4">Cytochrome bo(3) ubiquinol oxidase subunit 4</fullName>
    </recommendedName>
    <alternativeName>
        <fullName evidence="16">Cytochrome o ubiquinol oxidase subunit 4</fullName>
    </alternativeName>
    <alternativeName>
        <fullName evidence="13">Oxidase bo(3) subunit 4</fullName>
    </alternativeName>
    <alternativeName>
        <fullName evidence="14">Ubiquinol oxidase polypeptide IV</fullName>
    </alternativeName>
    <alternativeName>
        <fullName evidence="15">Ubiquinol oxidase subunit 4</fullName>
    </alternativeName>
</protein>
<dbReference type="AlphaFoldDB" id="A0A6N9SVR8"/>
<evidence type="ECO:0000256" key="15">
    <source>
        <dbReference type="ARBA" id="ARBA00031887"/>
    </source>
</evidence>
<organism evidence="19 20">
    <name type="scientific">Jiella pacifica</name>
    <dbReference type="NCBI Taxonomy" id="2696469"/>
    <lineage>
        <taxon>Bacteria</taxon>
        <taxon>Pseudomonadati</taxon>
        <taxon>Pseudomonadota</taxon>
        <taxon>Alphaproteobacteria</taxon>
        <taxon>Hyphomicrobiales</taxon>
        <taxon>Aurantimonadaceae</taxon>
        <taxon>Jiella</taxon>
    </lineage>
</organism>
<dbReference type="GO" id="GO:0015078">
    <property type="term" value="F:proton transmembrane transporter activity"/>
    <property type="evidence" value="ECO:0007669"/>
    <property type="project" value="TreeGrafter"/>
</dbReference>
<dbReference type="GO" id="GO:0009486">
    <property type="term" value="F:cytochrome bo3 ubiquinol oxidase activity"/>
    <property type="evidence" value="ECO:0007669"/>
    <property type="project" value="InterPro"/>
</dbReference>
<evidence type="ECO:0000256" key="17">
    <source>
        <dbReference type="SAM" id="MobiDB-lite"/>
    </source>
</evidence>
<dbReference type="GO" id="GO:0005886">
    <property type="term" value="C:plasma membrane"/>
    <property type="evidence" value="ECO:0007669"/>
    <property type="project" value="UniProtKB-SubCell"/>
</dbReference>
<evidence type="ECO:0000256" key="13">
    <source>
        <dbReference type="ARBA" id="ARBA00030071"/>
    </source>
</evidence>
<comment type="subcellular location">
    <subcellularLocation>
        <location evidence="1">Cell membrane</location>
        <topology evidence="1">Multi-pass membrane protein</topology>
    </subcellularLocation>
</comment>
<dbReference type="GO" id="GO:0009319">
    <property type="term" value="C:cytochrome o ubiquinol oxidase complex"/>
    <property type="evidence" value="ECO:0007669"/>
    <property type="project" value="TreeGrafter"/>
</dbReference>
<keyword evidence="7 18" id="KW-0812">Transmembrane</keyword>
<gene>
    <name evidence="19" type="primary">cyoD</name>
    <name evidence="19" type="ORF">GTK09_01570</name>
</gene>
<dbReference type="InterPro" id="IPR050968">
    <property type="entry name" value="Cytochrome_c_oxidase_bac_sub4"/>
</dbReference>
<keyword evidence="9 18" id="KW-1133">Transmembrane helix</keyword>
<keyword evidence="20" id="KW-1185">Reference proteome</keyword>
<dbReference type="InterPro" id="IPR014210">
    <property type="entry name" value="Cyt_o_ubiqinol_oxidase_su4"/>
</dbReference>
<dbReference type="GO" id="GO:0019646">
    <property type="term" value="P:aerobic electron transport chain"/>
    <property type="evidence" value="ECO:0007669"/>
    <property type="project" value="TreeGrafter"/>
</dbReference>
<sequence length="185" mass="19743">MSSGSHASDPNRGTASGNHETGEAHSTIRGYLTGFGLSVVLTVIPFWLVMARPIEDGVVTAVLVVLAAVAQIVVQMIYFLHMDAKSEGGWTVMALIFTFVVLVITIAGSLWVMYHLNSNMMPMDHEVMDVDGPATLQQQMQMEDGRPMGGATAPADGNTQTTGQSGESGQSEMRPDSMDHGSMGR</sequence>
<dbReference type="NCBIfam" id="TIGR02847">
    <property type="entry name" value="CyoD"/>
    <property type="match status" value="1"/>
</dbReference>
<keyword evidence="11 18" id="KW-0472">Membrane</keyword>
<feature type="region of interest" description="Disordered" evidence="17">
    <location>
        <begin position="144"/>
        <end position="185"/>
    </location>
</feature>
<evidence type="ECO:0000256" key="14">
    <source>
        <dbReference type="ARBA" id="ARBA00030211"/>
    </source>
</evidence>
<evidence type="ECO:0000256" key="2">
    <source>
        <dbReference type="ARBA" id="ARBA00008079"/>
    </source>
</evidence>
<evidence type="ECO:0000256" key="9">
    <source>
        <dbReference type="ARBA" id="ARBA00022989"/>
    </source>
</evidence>
<keyword evidence="6" id="KW-1003">Cell membrane</keyword>
<evidence type="ECO:0000256" key="12">
    <source>
        <dbReference type="ARBA" id="ARBA00025694"/>
    </source>
</evidence>
<evidence type="ECO:0000256" key="6">
    <source>
        <dbReference type="ARBA" id="ARBA00022475"/>
    </source>
</evidence>
<comment type="subunit">
    <text evidence="3">Heterooctamer of two A chains, two B chains, two C chains and two D chains.</text>
</comment>
<evidence type="ECO:0000256" key="1">
    <source>
        <dbReference type="ARBA" id="ARBA00004651"/>
    </source>
</evidence>
<keyword evidence="8" id="KW-0249">Electron transport</keyword>
<evidence type="ECO:0000256" key="16">
    <source>
        <dbReference type="ARBA" id="ARBA00032185"/>
    </source>
</evidence>
<reference evidence="19 20" key="1">
    <citation type="submission" date="2020-01" db="EMBL/GenBank/DDBJ databases">
        <title>Jiella pacifica sp. nov.</title>
        <authorList>
            <person name="Xue Z."/>
            <person name="Zhu S."/>
            <person name="Chen J."/>
            <person name="Yang J."/>
        </authorList>
    </citation>
    <scope>NUCLEOTIDE SEQUENCE [LARGE SCALE GENOMIC DNA]</scope>
    <source>
        <strain evidence="19 20">40Bstr34</strain>
    </source>
</reference>
<evidence type="ECO:0000256" key="11">
    <source>
        <dbReference type="ARBA" id="ARBA00023136"/>
    </source>
</evidence>
<evidence type="ECO:0000256" key="7">
    <source>
        <dbReference type="ARBA" id="ARBA00022692"/>
    </source>
</evidence>